<dbReference type="GO" id="GO:0000775">
    <property type="term" value="C:chromosome, centromeric region"/>
    <property type="evidence" value="ECO:0007669"/>
    <property type="project" value="TreeGrafter"/>
</dbReference>
<dbReference type="GO" id="GO:0000785">
    <property type="term" value="C:chromatin"/>
    <property type="evidence" value="ECO:0007669"/>
    <property type="project" value="TreeGrafter"/>
</dbReference>
<organism evidence="4 5">
    <name type="scientific">Tagetes erecta</name>
    <name type="common">African marigold</name>
    <dbReference type="NCBI Taxonomy" id="13708"/>
    <lineage>
        <taxon>Eukaryota</taxon>
        <taxon>Viridiplantae</taxon>
        <taxon>Streptophyta</taxon>
        <taxon>Embryophyta</taxon>
        <taxon>Tracheophyta</taxon>
        <taxon>Spermatophyta</taxon>
        <taxon>Magnoliopsida</taxon>
        <taxon>eudicotyledons</taxon>
        <taxon>Gunneridae</taxon>
        <taxon>Pentapetalae</taxon>
        <taxon>asterids</taxon>
        <taxon>campanulids</taxon>
        <taxon>Asterales</taxon>
        <taxon>Asteraceae</taxon>
        <taxon>Asteroideae</taxon>
        <taxon>Heliantheae alliance</taxon>
        <taxon>Tageteae</taxon>
        <taxon>Tagetes</taxon>
    </lineage>
</organism>
<name>A0AAD8LAQ0_TARER</name>
<sequence length="346" mass="39564">MVVDNGGGMDGGGGGRSYKPKMEKTHNDDAVVSKRLCVRVKDGGVTMEQKLKTLVSQNPYTFEEAVEGRETSGLYQWDDLKSTLHATDEELKSALSLVSAIEIDGYWRIVDETFIEKVLYHLVLEAESNNWSFSSLDGNKVAESLQDTYGFSPGLVRHCLGLYATTIYGKIWELNTERVCVELAKGVIKSHGKKMEIHDFMDQWSCVRMPVSLDMLEGEILIEKDGDQVWVHLSTDSNGNTLTSVSEAFPHGHQYHSRFYNQSMEKTKTRYNLITKYEEDELYEEVILEEDEVFPLDDSNQRDEDAVTLEQKLKTLLLQSPYTLDEDVKVMEKEWKCRRLWFNGVV</sequence>
<dbReference type="Proteomes" id="UP001229421">
    <property type="component" value="Unassembled WGS sequence"/>
</dbReference>
<dbReference type="AlphaFoldDB" id="A0AAD8LAQ0"/>
<gene>
    <name evidence="4" type="ORF">QVD17_01467</name>
</gene>
<comment type="similarity">
    <text evidence="1">Belongs to the DCC1 family.</text>
</comment>
<keyword evidence="2" id="KW-0235">DNA replication</keyword>
<comment type="caution">
    <text evidence="4">The sequence shown here is derived from an EMBL/GenBank/DDBJ whole genome shotgun (WGS) entry which is preliminary data.</text>
</comment>
<dbReference type="InterPro" id="IPR019128">
    <property type="entry name" value="Dcc1"/>
</dbReference>
<dbReference type="Pfam" id="PF09724">
    <property type="entry name" value="Dcc1"/>
    <property type="match status" value="1"/>
</dbReference>
<feature type="region of interest" description="Disordered" evidence="3">
    <location>
        <begin position="1"/>
        <end position="24"/>
    </location>
</feature>
<keyword evidence="5" id="KW-1185">Reference proteome</keyword>
<evidence type="ECO:0000256" key="3">
    <source>
        <dbReference type="SAM" id="MobiDB-lite"/>
    </source>
</evidence>
<feature type="compositionally biased region" description="Gly residues" evidence="3">
    <location>
        <begin position="1"/>
        <end position="16"/>
    </location>
</feature>
<dbReference type="PANTHER" id="PTHR13395">
    <property type="entry name" value="SISTER CHROMATID COHESION PROTEIN DCC1-RELATED"/>
    <property type="match status" value="1"/>
</dbReference>
<evidence type="ECO:0000313" key="4">
    <source>
        <dbReference type="EMBL" id="KAK1435701.1"/>
    </source>
</evidence>
<evidence type="ECO:0000313" key="5">
    <source>
        <dbReference type="Proteomes" id="UP001229421"/>
    </source>
</evidence>
<proteinExistence type="inferred from homology"/>
<dbReference type="GO" id="GO:0031390">
    <property type="term" value="C:Ctf18 RFC-like complex"/>
    <property type="evidence" value="ECO:0007669"/>
    <property type="project" value="InterPro"/>
</dbReference>
<protein>
    <submittedName>
        <fullName evidence="4">Uncharacterized protein</fullName>
    </submittedName>
</protein>
<dbReference type="PANTHER" id="PTHR13395:SF6">
    <property type="entry name" value="SISTER CHROMATID COHESION PROTEIN DCC1"/>
    <property type="match status" value="1"/>
</dbReference>
<dbReference type="GO" id="GO:0006260">
    <property type="term" value="P:DNA replication"/>
    <property type="evidence" value="ECO:0007669"/>
    <property type="project" value="UniProtKB-KW"/>
</dbReference>
<evidence type="ECO:0000256" key="2">
    <source>
        <dbReference type="ARBA" id="ARBA00022705"/>
    </source>
</evidence>
<evidence type="ECO:0000256" key="1">
    <source>
        <dbReference type="ARBA" id="ARBA00007017"/>
    </source>
</evidence>
<dbReference type="GO" id="GO:0034088">
    <property type="term" value="P:maintenance of mitotic sister chromatid cohesion"/>
    <property type="evidence" value="ECO:0007669"/>
    <property type="project" value="TreeGrafter"/>
</dbReference>
<accession>A0AAD8LAQ0</accession>
<dbReference type="EMBL" id="JAUHHV010000001">
    <property type="protein sequence ID" value="KAK1435701.1"/>
    <property type="molecule type" value="Genomic_DNA"/>
</dbReference>
<reference evidence="4" key="1">
    <citation type="journal article" date="2023" name="bioRxiv">
        <title>Improved chromosome-level genome assembly for marigold (Tagetes erecta).</title>
        <authorList>
            <person name="Jiang F."/>
            <person name="Yuan L."/>
            <person name="Wang S."/>
            <person name="Wang H."/>
            <person name="Xu D."/>
            <person name="Wang A."/>
            <person name="Fan W."/>
        </authorList>
    </citation>
    <scope>NUCLEOTIDE SEQUENCE</scope>
    <source>
        <strain evidence="4">WSJ</strain>
        <tissue evidence="4">Leaf</tissue>
    </source>
</reference>